<gene>
    <name evidence="1" type="ORF">BofuT4_uP011990.1</name>
</gene>
<dbReference type="Proteomes" id="UP000008177">
    <property type="component" value="Unplaced contigs"/>
</dbReference>
<dbReference type="AlphaFoldDB" id="G2XS86"/>
<evidence type="ECO:0000313" key="2">
    <source>
        <dbReference type="Proteomes" id="UP000008177"/>
    </source>
</evidence>
<accession>G2XS86</accession>
<dbReference type="EMBL" id="FQ790260">
    <property type="protein sequence ID" value="CCD43523.1"/>
    <property type="molecule type" value="Genomic_DNA"/>
</dbReference>
<proteinExistence type="predicted"/>
<dbReference type="HOGENOM" id="CLU_3050037_0_0_1"/>
<reference evidence="2" key="1">
    <citation type="journal article" date="2011" name="PLoS Genet.">
        <title>Genomic analysis of the necrotrophic fungal pathogens Sclerotinia sclerotiorum and Botrytis cinerea.</title>
        <authorList>
            <person name="Amselem J."/>
            <person name="Cuomo C.A."/>
            <person name="van Kan J.A."/>
            <person name="Viaud M."/>
            <person name="Benito E.P."/>
            <person name="Couloux A."/>
            <person name="Coutinho P.M."/>
            <person name="de Vries R.P."/>
            <person name="Dyer P.S."/>
            <person name="Fillinger S."/>
            <person name="Fournier E."/>
            <person name="Gout L."/>
            <person name="Hahn M."/>
            <person name="Kohn L."/>
            <person name="Lapalu N."/>
            <person name="Plummer K.M."/>
            <person name="Pradier J.M."/>
            <person name="Quevillon E."/>
            <person name="Sharon A."/>
            <person name="Simon A."/>
            <person name="ten Have A."/>
            <person name="Tudzynski B."/>
            <person name="Tudzynski P."/>
            <person name="Wincker P."/>
            <person name="Andrew M."/>
            <person name="Anthouard V."/>
            <person name="Beever R.E."/>
            <person name="Beffa R."/>
            <person name="Benoit I."/>
            <person name="Bouzid O."/>
            <person name="Brault B."/>
            <person name="Chen Z."/>
            <person name="Choquer M."/>
            <person name="Collemare J."/>
            <person name="Cotton P."/>
            <person name="Danchin E.G."/>
            <person name="Da Silva C."/>
            <person name="Gautier A."/>
            <person name="Giraud C."/>
            <person name="Giraud T."/>
            <person name="Gonzalez C."/>
            <person name="Grossetete S."/>
            <person name="Guldener U."/>
            <person name="Henrissat B."/>
            <person name="Howlett B.J."/>
            <person name="Kodira C."/>
            <person name="Kretschmer M."/>
            <person name="Lappartient A."/>
            <person name="Leroch M."/>
            <person name="Levis C."/>
            <person name="Mauceli E."/>
            <person name="Neuveglise C."/>
            <person name="Oeser B."/>
            <person name="Pearson M."/>
            <person name="Poulain J."/>
            <person name="Poussereau N."/>
            <person name="Quesneville H."/>
            <person name="Rascle C."/>
            <person name="Schumacher J."/>
            <person name="Segurens B."/>
            <person name="Sexton A."/>
            <person name="Silva E."/>
            <person name="Sirven C."/>
            <person name="Soanes D.M."/>
            <person name="Talbot N.J."/>
            <person name="Templeton M."/>
            <person name="Yandava C."/>
            <person name="Yarden O."/>
            <person name="Zeng Q."/>
            <person name="Rollins J.A."/>
            <person name="Lebrun M.H."/>
            <person name="Dickman M."/>
        </authorList>
    </citation>
    <scope>NUCLEOTIDE SEQUENCE [LARGE SCALE GENOMIC DNA]</scope>
    <source>
        <strain evidence="2">T4</strain>
    </source>
</reference>
<evidence type="ECO:0000313" key="1">
    <source>
        <dbReference type="EMBL" id="CCD43523.1"/>
    </source>
</evidence>
<name>G2XS86_BOTF4</name>
<protein>
    <submittedName>
        <fullName evidence="1">Uncharacterized protein</fullName>
    </submittedName>
</protein>
<sequence>MQIDPKVLDINSRQKVPDEPLIAEEDDDVALLLTNIPSLTIKTRFSVDSAVKSA</sequence>
<dbReference type="InParanoid" id="G2XS86"/>
<organism evidence="1 2">
    <name type="scientific">Botryotinia fuckeliana (strain T4)</name>
    <name type="common">Noble rot fungus</name>
    <name type="synonym">Botrytis cinerea</name>
    <dbReference type="NCBI Taxonomy" id="999810"/>
    <lineage>
        <taxon>Eukaryota</taxon>
        <taxon>Fungi</taxon>
        <taxon>Dikarya</taxon>
        <taxon>Ascomycota</taxon>
        <taxon>Pezizomycotina</taxon>
        <taxon>Leotiomycetes</taxon>
        <taxon>Helotiales</taxon>
        <taxon>Sclerotiniaceae</taxon>
        <taxon>Botrytis</taxon>
    </lineage>
</organism>